<dbReference type="AlphaFoldDB" id="A0A0F9AXG7"/>
<reference evidence="1" key="1">
    <citation type="journal article" date="2015" name="Nature">
        <title>Complex archaea that bridge the gap between prokaryotes and eukaryotes.</title>
        <authorList>
            <person name="Spang A."/>
            <person name="Saw J.H."/>
            <person name="Jorgensen S.L."/>
            <person name="Zaremba-Niedzwiedzka K."/>
            <person name="Martijn J."/>
            <person name="Lind A.E."/>
            <person name="van Eijk R."/>
            <person name="Schleper C."/>
            <person name="Guy L."/>
            <person name="Ettema T.J."/>
        </authorList>
    </citation>
    <scope>NUCLEOTIDE SEQUENCE</scope>
</reference>
<dbReference type="EMBL" id="LAZR01040575">
    <property type="protein sequence ID" value="KKL14145.1"/>
    <property type="molecule type" value="Genomic_DNA"/>
</dbReference>
<comment type="caution">
    <text evidence="1">The sequence shown here is derived from an EMBL/GenBank/DDBJ whole genome shotgun (WGS) entry which is preliminary data.</text>
</comment>
<evidence type="ECO:0000313" key="1">
    <source>
        <dbReference type="EMBL" id="KKL14145.1"/>
    </source>
</evidence>
<protein>
    <submittedName>
        <fullName evidence="1">Uncharacterized protein</fullName>
    </submittedName>
</protein>
<sequence>MSPKKKAQPQSAASSELLELNSELHQHMAAIITGMTTDEGISVIPSAPVWDAAKAGSLATSILKLEAYSGPELVAIEATTAAIEKGSHI</sequence>
<proteinExistence type="predicted"/>
<name>A0A0F9AXG7_9ZZZZ</name>
<accession>A0A0F9AXG7</accession>
<gene>
    <name evidence="1" type="ORF">LCGC14_2518660</name>
</gene>
<organism evidence="1">
    <name type="scientific">marine sediment metagenome</name>
    <dbReference type="NCBI Taxonomy" id="412755"/>
    <lineage>
        <taxon>unclassified sequences</taxon>
        <taxon>metagenomes</taxon>
        <taxon>ecological metagenomes</taxon>
    </lineage>
</organism>